<dbReference type="OMA" id="YNHNRAV"/>
<dbReference type="eggNOG" id="KOG0192">
    <property type="taxonomic scope" value="Eukaryota"/>
</dbReference>
<dbReference type="OrthoDB" id="114536at2759"/>
<dbReference type="VEuPathDB" id="FungiDB:SDRG_00054"/>
<dbReference type="PROSITE" id="PS50011">
    <property type="entry name" value="PROTEIN_KINASE_DOM"/>
    <property type="match status" value="1"/>
</dbReference>
<accession>T0R781</accession>
<evidence type="ECO:0000259" key="1">
    <source>
        <dbReference type="PROSITE" id="PS50011"/>
    </source>
</evidence>
<protein>
    <submittedName>
        <fullName evidence="2">TKL protein kinase</fullName>
    </submittedName>
</protein>
<organism evidence="2 3">
    <name type="scientific">Saprolegnia diclina (strain VS20)</name>
    <dbReference type="NCBI Taxonomy" id="1156394"/>
    <lineage>
        <taxon>Eukaryota</taxon>
        <taxon>Sar</taxon>
        <taxon>Stramenopiles</taxon>
        <taxon>Oomycota</taxon>
        <taxon>Saprolegniomycetes</taxon>
        <taxon>Saprolegniales</taxon>
        <taxon>Saprolegniaceae</taxon>
        <taxon>Saprolegnia</taxon>
    </lineage>
</organism>
<dbReference type="GeneID" id="19940781"/>
<dbReference type="InterPro" id="IPR008271">
    <property type="entry name" value="Ser/Thr_kinase_AS"/>
</dbReference>
<dbReference type="Pfam" id="PF07714">
    <property type="entry name" value="PK_Tyr_Ser-Thr"/>
    <property type="match status" value="1"/>
</dbReference>
<gene>
    <name evidence="2" type="ORF">SDRG_00054</name>
</gene>
<dbReference type="GO" id="GO:0004674">
    <property type="term" value="F:protein serine/threonine kinase activity"/>
    <property type="evidence" value="ECO:0007669"/>
    <property type="project" value="TreeGrafter"/>
</dbReference>
<dbReference type="InterPro" id="IPR001245">
    <property type="entry name" value="Ser-Thr/Tyr_kinase_cat_dom"/>
</dbReference>
<dbReference type="RefSeq" id="XP_008603738.1">
    <property type="nucleotide sequence ID" value="XM_008605516.1"/>
</dbReference>
<dbReference type="InterPro" id="IPR051681">
    <property type="entry name" value="Ser/Thr_Kinases-Pseudokinases"/>
</dbReference>
<dbReference type="PANTHER" id="PTHR44329:SF214">
    <property type="entry name" value="PROTEIN KINASE DOMAIN-CONTAINING PROTEIN"/>
    <property type="match status" value="1"/>
</dbReference>
<dbReference type="PIRSF" id="PIRSF000654">
    <property type="entry name" value="Integrin-linked_kinase"/>
    <property type="match status" value="1"/>
</dbReference>
<name>T0R781_SAPDV</name>
<dbReference type="InParanoid" id="T0R781"/>
<feature type="domain" description="Protein kinase" evidence="1">
    <location>
        <begin position="1"/>
        <end position="231"/>
    </location>
</feature>
<sequence length="231" mass="25595">MRVAVKSLYKKGNYMDTFKKEVELMHRLESPHTPKLLGISSDKDGQPCIVMELLPGGDLKEHLERLRQQLSATHTVESMLPFALQIAKGLAYLHGHKIIHRDLKPNNILLSNDKTTVKIGDFGVSRQASIEAMTNNVGTALWMAPEVVLTRKYSIAADVFALGVILTQLNTLQTDPYADRKLKGMALVFNIAKEGLRPSMPSTCPVWYRDLATACMSAKPSQPSRPGPSRS</sequence>
<dbReference type="InterPro" id="IPR000719">
    <property type="entry name" value="Prot_kinase_dom"/>
</dbReference>
<dbReference type="Gene3D" id="1.10.510.10">
    <property type="entry name" value="Transferase(Phosphotransferase) domain 1"/>
    <property type="match status" value="1"/>
</dbReference>
<dbReference type="Proteomes" id="UP000030762">
    <property type="component" value="Unassembled WGS sequence"/>
</dbReference>
<reference evidence="2 3" key="1">
    <citation type="submission" date="2012-04" db="EMBL/GenBank/DDBJ databases">
        <title>The Genome Sequence of Saprolegnia declina VS20.</title>
        <authorList>
            <consortium name="The Broad Institute Genome Sequencing Platform"/>
            <person name="Russ C."/>
            <person name="Nusbaum C."/>
            <person name="Tyler B."/>
            <person name="van West P."/>
            <person name="Dieguez-Uribeondo J."/>
            <person name="de Bruijn I."/>
            <person name="Tripathy S."/>
            <person name="Jiang R."/>
            <person name="Young S.K."/>
            <person name="Zeng Q."/>
            <person name="Gargeya S."/>
            <person name="Fitzgerald M."/>
            <person name="Haas B."/>
            <person name="Abouelleil A."/>
            <person name="Alvarado L."/>
            <person name="Arachchi H.M."/>
            <person name="Berlin A."/>
            <person name="Chapman S.B."/>
            <person name="Goldberg J."/>
            <person name="Griggs A."/>
            <person name="Gujja S."/>
            <person name="Hansen M."/>
            <person name="Howarth C."/>
            <person name="Imamovic A."/>
            <person name="Larimer J."/>
            <person name="McCowen C."/>
            <person name="Montmayeur A."/>
            <person name="Murphy C."/>
            <person name="Neiman D."/>
            <person name="Pearson M."/>
            <person name="Priest M."/>
            <person name="Roberts A."/>
            <person name="Saif S."/>
            <person name="Shea T."/>
            <person name="Sisk P."/>
            <person name="Sykes S."/>
            <person name="Wortman J."/>
            <person name="Nusbaum C."/>
            <person name="Birren B."/>
        </authorList>
    </citation>
    <scope>NUCLEOTIDE SEQUENCE [LARGE SCALE GENOMIC DNA]</scope>
    <source>
        <strain evidence="2 3">VS20</strain>
    </source>
</reference>
<evidence type="ECO:0000313" key="2">
    <source>
        <dbReference type="EMBL" id="EQC42315.1"/>
    </source>
</evidence>
<dbReference type="GO" id="GO:0005524">
    <property type="term" value="F:ATP binding"/>
    <property type="evidence" value="ECO:0007669"/>
    <property type="project" value="InterPro"/>
</dbReference>
<dbReference type="STRING" id="1156394.T0R781"/>
<dbReference type="PRINTS" id="PR00109">
    <property type="entry name" value="TYRKINASE"/>
</dbReference>
<evidence type="ECO:0000313" key="3">
    <source>
        <dbReference type="Proteomes" id="UP000030762"/>
    </source>
</evidence>
<dbReference type="EMBL" id="JH767132">
    <property type="protein sequence ID" value="EQC42315.1"/>
    <property type="molecule type" value="Genomic_DNA"/>
</dbReference>
<dbReference type="PANTHER" id="PTHR44329">
    <property type="entry name" value="SERINE/THREONINE-PROTEIN KINASE TNNI3K-RELATED"/>
    <property type="match status" value="1"/>
</dbReference>
<keyword evidence="3" id="KW-1185">Reference proteome</keyword>
<proteinExistence type="predicted"/>
<dbReference type="AlphaFoldDB" id="T0R781"/>
<dbReference type="SMART" id="SM00220">
    <property type="entry name" value="S_TKc"/>
    <property type="match status" value="1"/>
</dbReference>
<dbReference type="SUPFAM" id="SSF56112">
    <property type="entry name" value="Protein kinase-like (PK-like)"/>
    <property type="match status" value="1"/>
</dbReference>
<keyword evidence="2" id="KW-0808">Transferase</keyword>
<dbReference type="InterPro" id="IPR011009">
    <property type="entry name" value="Kinase-like_dom_sf"/>
</dbReference>
<dbReference type="PROSITE" id="PS00108">
    <property type="entry name" value="PROTEIN_KINASE_ST"/>
    <property type="match status" value="1"/>
</dbReference>
<keyword evidence="2" id="KW-0418">Kinase</keyword>